<dbReference type="AlphaFoldDB" id="A0A0B2VLB6"/>
<evidence type="ECO:0000256" key="3">
    <source>
        <dbReference type="ARBA" id="ARBA00022989"/>
    </source>
</evidence>
<evidence type="ECO:0000256" key="4">
    <source>
        <dbReference type="ARBA" id="ARBA00023136"/>
    </source>
</evidence>
<evidence type="ECO:0000256" key="2">
    <source>
        <dbReference type="ARBA" id="ARBA00022692"/>
    </source>
</evidence>
<name>A0A0B2VLB6_TOXCA</name>
<organism evidence="7 8">
    <name type="scientific">Toxocara canis</name>
    <name type="common">Canine roundworm</name>
    <dbReference type="NCBI Taxonomy" id="6265"/>
    <lineage>
        <taxon>Eukaryota</taxon>
        <taxon>Metazoa</taxon>
        <taxon>Ecdysozoa</taxon>
        <taxon>Nematoda</taxon>
        <taxon>Chromadorea</taxon>
        <taxon>Rhabditida</taxon>
        <taxon>Spirurina</taxon>
        <taxon>Ascaridomorpha</taxon>
        <taxon>Ascaridoidea</taxon>
        <taxon>Toxocaridae</taxon>
        <taxon>Toxocara</taxon>
    </lineage>
</organism>
<keyword evidence="6" id="KW-0868">Chloride</keyword>
<dbReference type="Proteomes" id="UP000031036">
    <property type="component" value="Unassembled WGS sequence"/>
</dbReference>
<proteinExistence type="inferred from homology"/>
<keyword evidence="6" id="KW-0813">Transport</keyword>
<comment type="function">
    <text evidence="6">Forms chloride channels.</text>
</comment>
<gene>
    <name evidence="7" type="primary">best-22</name>
    <name evidence="7" type="ORF">Tcan_05643</name>
</gene>
<dbReference type="InterPro" id="IPR000615">
    <property type="entry name" value="Bestrophin"/>
</dbReference>
<keyword evidence="6" id="KW-0869">Chloride channel</keyword>
<dbReference type="PANTHER" id="PTHR10736:SF0">
    <property type="entry name" value="BESTROPHIN HOMOLOG"/>
    <property type="match status" value="1"/>
</dbReference>
<keyword evidence="2" id="KW-0812">Transmembrane</keyword>
<evidence type="ECO:0000256" key="6">
    <source>
        <dbReference type="RuleBase" id="RU363126"/>
    </source>
</evidence>
<comment type="caution">
    <text evidence="7">The sequence shown here is derived from an EMBL/GenBank/DDBJ whole genome shotgun (WGS) entry which is preliminary data.</text>
</comment>
<keyword evidence="4" id="KW-0472">Membrane</keyword>
<evidence type="ECO:0000256" key="5">
    <source>
        <dbReference type="ARBA" id="ARBA00034769"/>
    </source>
</evidence>
<dbReference type="EMBL" id="JPKZ01001028">
    <property type="protein sequence ID" value="KHN84261.1"/>
    <property type="molecule type" value="Genomic_DNA"/>
</dbReference>
<comment type="subcellular location">
    <subcellularLocation>
        <location evidence="6">Cell membrane</location>
        <topology evidence="6">Multi-pass membrane protein</topology>
    </subcellularLocation>
    <subcellularLocation>
        <location evidence="1">Membrane</location>
    </subcellularLocation>
</comment>
<dbReference type="GO" id="GO:0005886">
    <property type="term" value="C:plasma membrane"/>
    <property type="evidence" value="ECO:0007669"/>
    <property type="project" value="UniProtKB-SubCell"/>
</dbReference>
<keyword evidence="6" id="KW-0406">Ion transport</keyword>
<protein>
    <recommendedName>
        <fullName evidence="6">Bestrophin homolog</fullName>
    </recommendedName>
</protein>
<evidence type="ECO:0000313" key="7">
    <source>
        <dbReference type="EMBL" id="KHN84261.1"/>
    </source>
</evidence>
<evidence type="ECO:0000313" key="8">
    <source>
        <dbReference type="Proteomes" id="UP000031036"/>
    </source>
</evidence>
<sequence length="145" mass="16764">MIVWTTYLGGLMAKWEDRLILFLMKAIYISAFMHGSGDETCVLRRNVVRYMVLTQASVLRSISMQVRKRFPTFGTFVTSGKLEMRCSALPLFTVHSQLFLIPRYSVTLLLPVITLYRSSNAYCFYLKDSFKLNRIGLDRSSALLW</sequence>
<dbReference type="GO" id="GO:0034707">
    <property type="term" value="C:chloride channel complex"/>
    <property type="evidence" value="ECO:0007669"/>
    <property type="project" value="UniProtKB-KW"/>
</dbReference>
<dbReference type="Pfam" id="PF01062">
    <property type="entry name" value="Bestrophin"/>
    <property type="match status" value="1"/>
</dbReference>
<accession>A0A0B2VLB6</accession>
<keyword evidence="3" id="KW-1133">Transmembrane helix</keyword>
<dbReference type="InterPro" id="IPR021134">
    <property type="entry name" value="Bestrophin-like"/>
</dbReference>
<keyword evidence="6" id="KW-0407">Ion channel</keyword>
<dbReference type="OrthoDB" id="201595at2759"/>
<keyword evidence="8" id="KW-1185">Reference proteome</keyword>
<reference evidence="7 8" key="1">
    <citation type="submission" date="2014-11" db="EMBL/GenBank/DDBJ databases">
        <title>Genetic blueprint of the zoonotic pathogen Toxocara canis.</title>
        <authorList>
            <person name="Zhu X.-Q."/>
            <person name="Korhonen P.K."/>
            <person name="Cai H."/>
            <person name="Young N.D."/>
            <person name="Nejsum P."/>
            <person name="von Samson-Himmelstjerna G."/>
            <person name="Boag P.R."/>
            <person name="Tan P."/>
            <person name="Li Q."/>
            <person name="Min J."/>
            <person name="Yang Y."/>
            <person name="Wang X."/>
            <person name="Fang X."/>
            <person name="Hall R.S."/>
            <person name="Hofmann A."/>
            <person name="Sternberg P.W."/>
            <person name="Jex A.R."/>
            <person name="Gasser R.B."/>
        </authorList>
    </citation>
    <scope>NUCLEOTIDE SEQUENCE [LARGE SCALE GENOMIC DNA]</scope>
    <source>
        <strain evidence="7">PN_DK_2014</strain>
    </source>
</reference>
<comment type="similarity">
    <text evidence="5 6">Belongs to the anion channel-forming bestrophin (TC 1.A.46) family. Calcium-sensitive chloride channel subfamily.</text>
</comment>
<dbReference type="PANTHER" id="PTHR10736">
    <property type="entry name" value="BESTROPHIN"/>
    <property type="match status" value="1"/>
</dbReference>
<keyword evidence="6" id="KW-1003">Cell membrane</keyword>
<evidence type="ECO:0000256" key="1">
    <source>
        <dbReference type="ARBA" id="ARBA00004370"/>
    </source>
</evidence>
<dbReference type="GO" id="GO:0005254">
    <property type="term" value="F:chloride channel activity"/>
    <property type="evidence" value="ECO:0007669"/>
    <property type="project" value="UniProtKB-KW"/>
</dbReference>